<dbReference type="PANTHER" id="PTHR22227">
    <property type="entry name" value="FAMILY WITH SEQUENCE SIMILARITY 122B ISOFORM X1"/>
    <property type="match status" value="1"/>
</dbReference>
<dbReference type="AlphaFoldDB" id="A0A653DQA6"/>
<feature type="compositionally biased region" description="Gly residues" evidence="2">
    <location>
        <begin position="20"/>
        <end position="32"/>
    </location>
</feature>
<feature type="compositionally biased region" description="Basic and acidic residues" evidence="2">
    <location>
        <begin position="332"/>
        <end position="344"/>
    </location>
</feature>
<evidence type="ECO:0008006" key="5">
    <source>
        <dbReference type="Google" id="ProtNLM"/>
    </source>
</evidence>
<evidence type="ECO:0000313" key="3">
    <source>
        <dbReference type="EMBL" id="VEN62372.1"/>
    </source>
</evidence>
<feature type="region of interest" description="Disordered" evidence="2">
    <location>
        <begin position="1"/>
        <end position="99"/>
    </location>
</feature>
<dbReference type="PANTHER" id="PTHR22227:SF6">
    <property type="entry name" value="FAMILY WITH SEQUENCE SIMILARITY 122B ISOFORM X1"/>
    <property type="match status" value="1"/>
</dbReference>
<dbReference type="Proteomes" id="UP000410492">
    <property type="component" value="Unassembled WGS sequence"/>
</dbReference>
<organism evidence="3 4">
    <name type="scientific">Callosobruchus maculatus</name>
    <name type="common">Southern cowpea weevil</name>
    <name type="synonym">Pulse bruchid</name>
    <dbReference type="NCBI Taxonomy" id="64391"/>
    <lineage>
        <taxon>Eukaryota</taxon>
        <taxon>Metazoa</taxon>
        <taxon>Ecdysozoa</taxon>
        <taxon>Arthropoda</taxon>
        <taxon>Hexapoda</taxon>
        <taxon>Insecta</taxon>
        <taxon>Pterygota</taxon>
        <taxon>Neoptera</taxon>
        <taxon>Endopterygota</taxon>
        <taxon>Coleoptera</taxon>
        <taxon>Polyphaga</taxon>
        <taxon>Cucujiformia</taxon>
        <taxon>Chrysomeloidea</taxon>
        <taxon>Chrysomelidae</taxon>
        <taxon>Bruchinae</taxon>
        <taxon>Bruchini</taxon>
        <taxon>Callosobruchus</taxon>
    </lineage>
</organism>
<evidence type="ECO:0000256" key="2">
    <source>
        <dbReference type="SAM" id="MobiDB-lite"/>
    </source>
</evidence>
<evidence type="ECO:0000256" key="1">
    <source>
        <dbReference type="ARBA" id="ARBA00006725"/>
    </source>
</evidence>
<gene>
    <name evidence="3" type="ORF">CALMAC_LOCUS19502</name>
</gene>
<dbReference type="EMBL" id="CAACVG010013810">
    <property type="protein sequence ID" value="VEN62372.1"/>
    <property type="molecule type" value="Genomic_DNA"/>
</dbReference>
<evidence type="ECO:0000313" key="4">
    <source>
        <dbReference type="Proteomes" id="UP000410492"/>
    </source>
</evidence>
<dbReference type="OrthoDB" id="10036177at2759"/>
<reference evidence="3 4" key="1">
    <citation type="submission" date="2019-01" db="EMBL/GenBank/DDBJ databases">
        <authorList>
            <person name="Sayadi A."/>
        </authorList>
    </citation>
    <scope>NUCLEOTIDE SEQUENCE [LARGE SCALE GENOMIC DNA]</scope>
</reference>
<name>A0A653DQA6_CALMS</name>
<feature type="region of interest" description="Disordered" evidence="2">
    <location>
        <begin position="252"/>
        <end position="344"/>
    </location>
</feature>
<feature type="compositionally biased region" description="Polar residues" evidence="2">
    <location>
        <begin position="1"/>
        <end position="11"/>
    </location>
</feature>
<dbReference type="GO" id="GO:0004865">
    <property type="term" value="F:protein serine/threonine phosphatase inhibitor activity"/>
    <property type="evidence" value="ECO:0007669"/>
    <property type="project" value="InterPro"/>
</dbReference>
<sequence>MSSIHSQSQQAVAMDVDSPSGGGGGAGNGSGAPGTLKRCSSAPMINEANAAMTTTNGSSTSRDQQPCGSLFGTPHNRTRRFSASFSPVPGSPISGPRLTPRINQLRQEEHEGISNTRELAHEREIHHAMQISQSWEDLSLMNDNSSNSSCDWKPLNKTAPLQISLPSSYGSAFMCNSPSPTRTGFQSPTRSRTIIRRSASPVLRPSPLGVKRKLDEDRSEFCAGPRAKRVYSYSGGCISSLSSERGLGGLLTTSGGGVSGSGAPPLPPGSLSSAGTPESVSSAGGESPRSFARAGSAHAGGGGGATGDTPSPGGADHHMHHHHHHQLHQLQLHKDDHEMADSIA</sequence>
<comment type="similarity">
    <text evidence="1">Belongs to the FAM122 family.</text>
</comment>
<keyword evidence="4" id="KW-1185">Reference proteome</keyword>
<proteinExistence type="inferred from homology"/>
<feature type="compositionally biased region" description="Basic residues" evidence="2">
    <location>
        <begin position="318"/>
        <end position="327"/>
    </location>
</feature>
<accession>A0A653DQA6</accession>
<protein>
    <recommendedName>
        <fullName evidence="5">Protein FAM122A</fullName>
    </recommendedName>
</protein>
<feature type="compositionally biased region" description="Polar residues" evidence="2">
    <location>
        <begin position="51"/>
        <end position="67"/>
    </location>
</feature>
<dbReference type="InterPro" id="IPR026716">
    <property type="entry name" value="PBIR1/2/3"/>
</dbReference>